<dbReference type="OrthoDB" id="302885at2157"/>
<dbReference type="InterPro" id="IPR003593">
    <property type="entry name" value="AAA+_ATPase"/>
</dbReference>
<keyword evidence="3" id="KW-0547">Nucleotide-binding</keyword>
<dbReference type="PANTHER" id="PTHR24220:SF86">
    <property type="entry name" value="ABC TRANSPORTER ABCH.1"/>
    <property type="match status" value="1"/>
</dbReference>
<dbReference type="PROSITE" id="PS50893">
    <property type="entry name" value="ABC_TRANSPORTER_2"/>
    <property type="match status" value="1"/>
</dbReference>
<reference evidence="7 8" key="1">
    <citation type="submission" date="2019-12" db="EMBL/GenBank/DDBJ databases">
        <title>Halocatena pleomorpha gen. nov. sp. nov., an extremely halophilic archaeon of family Halobacteriaceae isolated from saltpan soil.</title>
        <authorList>
            <person name="Pal Y."/>
            <person name="Verma A."/>
            <person name="Krishnamurthi S."/>
            <person name="Kumar P."/>
        </authorList>
    </citation>
    <scope>NUCLEOTIDE SEQUENCE [LARGE SCALE GENOMIC DNA]</scope>
    <source>
        <strain evidence="7 8">JCM 16495</strain>
    </source>
</reference>
<feature type="compositionally biased region" description="Basic and acidic residues" evidence="5">
    <location>
        <begin position="305"/>
        <end position="319"/>
    </location>
</feature>
<dbReference type="InterPro" id="IPR017911">
    <property type="entry name" value="MacB-like_ATP-bd"/>
</dbReference>
<evidence type="ECO:0000313" key="8">
    <source>
        <dbReference type="Proteomes" id="UP000451471"/>
    </source>
</evidence>
<evidence type="ECO:0000313" key="7">
    <source>
        <dbReference type="EMBL" id="MWG35576.1"/>
    </source>
</evidence>
<dbReference type="GO" id="GO:0005524">
    <property type="term" value="F:ATP binding"/>
    <property type="evidence" value="ECO:0007669"/>
    <property type="project" value="UniProtKB-KW"/>
</dbReference>
<feature type="region of interest" description="Disordered" evidence="5">
    <location>
        <begin position="153"/>
        <end position="182"/>
    </location>
</feature>
<dbReference type="FunFam" id="3.40.50.300:FF:000056">
    <property type="entry name" value="Cell division ATP-binding protein FtsE"/>
    <property type="match status" value="1"/>
</dbReference>
<sequence length="319" mass="34037">MSDADPTPDESDANGADATGTAESEHDGYERERPCTDCVVELRGVTKEYRSASETVVALDDVDFTVRPGEFVAVVGPSGSGKSTMLNVLGLLDVPTRGEQYLQGGDVTDLSDEEQTDARKRAIGFVFQDFHLIPTLTATENVELPTLFDGEIAGTTGRRAAPNGGTGTEATDGHDTDGADEDPEARARDLLSRVGLGERLDHDPTQLSGGQKQRVAIARALVNRPALVLADEPTGNLDRETGTTILEEFRRICEDGVAVVAVTHDDLVTEFADRTVELVDGVLRERAPSESDESSSVGFTASADGGREDADERDEATDR</sequence>
<dbReference type="GO" id="GO:0022857">
    <property type="term" value="F:transmembrane transporter activity"/>
    <property type="evidence" value="ECO:0007669"/>
    <property type="project" value="TreeGrafter"/>
</dbReference>
<comment type="caution">
    <text evidence="7">The sequence shown here is derived from an EMBL/GenBank/DDBJ whole genome shotgun (WGS) entry which is preliminary data.</text>
</comment>
<dbReference type="EMBL" id="WSZK01000023">
    <property type="protein sequence ID" value="MWG35576.1"/>
    <property type="molecule type" value="Genomic_DNA"/>
</dbReference>
<dbReference type="CDD" id="cd03255">
    <property type="entry name" value="ABC_MJ0796_LolCDE_FtsE"/>
    <property type="match status" value="1"/>
</dbReference>
<feature type="domain" description="ABC transporter" evidence="6">
    <location>
        <begin position="40"/>
        <end position="305"/>
    </location>
</feature>
<feature type="region of interest" description="Disordered" evidence="5">
    <location>
        <begin position="283"/>
        <end position="319"/>
    </location>
</feature>
<keyword evidence="4 7" id="KW-0067">ATP-binding</keyword>
<dbReference type="GO" id="GO:0005886">
    <property type="term" value="C:plasma membrane"/>
    <property type="evidence" value="ECO:0007669"/>
    <property type="project" value="UniProtKB-ARBA"/>
</dbReference>
<evidence type="ECO:0000256" key="3">
    <source>
        <dbReference type="ARBA" id="ARBA00022741"/>
    </source>
</evidence>
<dbReference type="Proteomes" id="UP000451471">
    <property type="component" value="Unassembled WGS sequence"/>
</dbReference>
<dbReference type="Pfam" id="PF00005">
    <property type="entry name" value="ABC_tran"/>
    <property type="match status" value="1"/>
</dbReference>
<evidence type="ECO:0000256" key="4">
    <source>
        <dbReference type="ARBA" id="ARBA00022840"/>
    </source>
</evidence>
<keyword evidence="8" id="KW-1185">Reference proteome</keyword>
<dbReference type="SMART" id="SM00382">
    <property type="entry name" value="AAA"/>
    <property type="match status" value="1"/>
</dbReference>
<dbReference type="AlphaFoldDB" id="A0A6B0GKW8"/>
<name>A0A6B0GKW8_9EURY</name>
<feature type="compositionally biased region" description="Acidic residues" evidence="5">
    <location>
        <begin position="1"/>
        <end position="12"/>
    </location>
</feature>
<dbReference type="GO" id="GO:0016887">
    <property type="term" value="F:ATP hydrolysis activity"/>
    <property type="evidence" value="ECO:0007669"/>
    <property type="project" value="InterPro"/>
</dbReference>
<dbReference type="InterPro" id="IPR027417">
    <property type="entry name" value="P-loop_NTPase"/>
</dbReference>
<feature type="region of interest" description="Disordered" evidence="5">
    <location>
        <begin position="1"/>
        <end position="32"/>
    </location>
</feature>
<dbReference type="PANTHER" id="PTHR24220">
    <property type="entry name" value="IMPORT ATP-BINDING PROTEIN"/>
    <property type="match status" value="1"/>
</dbReference>
<comment type="similarity">
    <text evidence="1">Belongs to the ABC transporter superfamily.</text>
</comment>
<gene>
    <name evidence="7" type="ORF">GQS65_13950</name>
</gene>
<dbReference type="Gene3D" id="3.40.50.300">
    <property type="entry name" value="P-loop containing nucleotide triphosphate hydrolases"/>
    <property type="match status" value="1"/>
</dbReference>
<dbReference type="InterPro" id="IPR003439">
    <property type="entry name" value="ABC_transporter-like_ATP-bd"/>
</dbReference>
<evidence type="ECO:0000259" key="6">
    <source>
        <dbReference type="PROSITE" id="PS50893"/>
    </source>
</evidence>
<dbReference type="RefSeq" id="WP_158205240.1">
    <property type="nucleotide sequence ID" value="NZ_WSZK01000023.1"/>
</dbReference>
<protein>
    <submittedName>
        <fullName evidence="7">ATP-binding cassette domain-containing protein</fullName>
    </submittedName>
</protein>
<dbReference type="PROSITE" id="PS00211">
    <property type="entry name" value="ABC_TRANSPORTER_1"/>
    <property type="match status" value="1"/>
</dbReference>
<evidence type="ECO:0000256" key="1">
    <source>
        <dbReference type="ARBA" id="ARBA00005417"/>
    </source>
</evidence>
<evidence type="ECO:0000256" key="2">
    <source>
        <dbReference type="ARBA" id="ARBA00022448"/>
    </source>
</evidence>
<evidence type="ECO:0000256" key="5">
    <source>
        <dbReference type="SAM" id="MobiDB-lite"/>
    </source>
</evidence>
<dbReference type="InterPro" id="IPR017871">
    <property type="entry name" value="ABC_transporter-like_CS"/>
</dbReference>
<accession>A0A6B0GKW8</accession>
<keyword evidence="2" id="KW-0813">Transport</keyword>
<dbReference type="InterPro" id="IPR015854">
    <property type="entry name" value="ABC_transpr_LolD-like"/>
</dbReference>
<proteinExistence type="inferred from homology"/>
<feature type="compositionally biased region" description="Basic and acidic residues" evidence="5">
    <location>
        <begin position="23"/>
        <end position="32"/>
    </location>
</feature>
<dbReference type="SUPFAM" id="SSF52540">
    <property type="entry name" value="P-loop containing nucleoside triphosphate hydrolases"/>
    <property type="match status" value="1"/>
</dbReference>
<organism evidence="7 8">
    <name type="scientific">Halomarina oriensis</name>
    <dbReference type="NCBI Taxonomy" id="671145"/>
    <lineage>
        <taxon>Archaea</taxon>
        <taxon>Methanobacteriati</taxon>
        <taxon>Methanobacteriota</taxon>
        <taxon>Stenosarchaea group</taxon>
        <taxon>Halobacteria</taxon>
        <taxon>Halobacteriales</taxon>
        <taxon>Natronomonadaceae</taxon>
        <taxon>Halomarina</taxon>
    </lineage>
</organism>